<reference evidence="3" key="1">
    <citation type="journal article" date="2014" name="Science">
        <title>Ancient hybridizations among the ancestral genomes of bread wheat.</title>
        <authorList>
            <consortium name="International Wheat Genome Sequencing Consortium,"/>
            <person name="Marcussen T."/>
            <person name="Sandve S.R."/>
            <person name="Heier L."/>
            <person name="Spannagl M."/>
            <person name="Pfeifer M."/>
            <person name="Jakobsen K.S."/>
            <person name="Wulff B.B."/>
            <person name="Steuernagel B."/>
            <person name="Mayer K.F."/>
            <person name="Olsen O.A."/>
        </authorList>
    </citation>
    <scope>NUCLEOTIDE SEQUENCE [LARGE SCALE GENOMIC DNA]</scope>
    <source>
        <strain evidence="3">cv. AL8/78</strain>
    </source>
</reference>
<sequence length="79" mass="8257">MKSGMKDLDESGNNGAISSQKAQKRLVNTDSSHVSSEDGPIDHDVGHCNNESGNDEENIGGKDNNCGFNPDGVSRGGSH</sequence>
<dbReference type="EnsemblPlants" id="AET2Gv20365000.9">
    <property type="protein sequence ID" value="AET2Gv20365000.9"/>
    <property type="gene ID" value="AET2Gv20365000"/>
</dbReference>
<organism evidence="2 3">
    <name type="scientific">Aegilops tauschii subsp. strangulata</name>
    <name type="common">Goatgrass</name>
    <dbReference type="NCBI Taxonomy" id="200361"/>
    <lineage>
        <taxon>Eukaryota</taxon>
        <taxon>Viridiplantae</taxon>
        <taxon>Streptophyta</taxon>
        <taxon>Embryophyta</taxon>
        <taxon>Tracheophyta</taxon>
        <taxon>Spermatophyta</taxon>
        <taxon>Magnoliopsida</taxon>
        <taxon>Liliopsida</taxon>
        <taxon>Poales</taxon>
        <taxon>Poaceae</taxon>
        <taxon>BOP clade</taxon>
        <taxon>Pooideae</taxon>
        <taxon>Triticodae</taxon>
        <taxon>Triticeae</taxon>
        <taxon>Triticinae</taxon>
        <taxon>Aegilops</taxon>
    </lineage>
</organism>
<dbReference type="Proteomes" id="UP000015105">
    <property type="component" value="Chromosome 2D"/>
</dbReference>
<evidence type="ECO:0000256" key="1">
    <source>
        <dbReference type="SAM" id="MobiDB-lite"/>
    </source>
</evidence>
<proteinExistence type="predicted"/>
<dbReference type="Gramene" id="AET2Gv20365000.9">
    <property type="protein sequence ID" value="AET2Gv20365000.9"/>
    <property type="gene ID" value="AET2Gv20365000"/>
</dbReference>
<reference evidence="3" key="2">
    <citation type="journal article" date="2017" name="Nat. Plants">
        <title>The Aegilops tauschii genome reveals multiple impacts of transposons.</title>
        <authorList>
            <person name="Zhao G."/>
            <person name="Zou C."/>
            <person name="Li K."/>
            <person name="Wang K."/>
            <person name="Li T."/>
            <person name="Gao L."/>
            <person name="Zhang X."/>
            <person name="Wang H."/>
            <person name="Yang Z."/>
            <person name="Liu X."/>
            <person name="Jiang W."/>
            <person name="Mao L."/>
            <person name="Kong X."/>
            <person name="Jiao Y."/>
            <person name="Jia J."/>
        </authorList>
    </citation>
    <scope>NUCLEOTIDE SEQUENCE [LARGE SCALE GENOMIC DNA]</scope>
    <source>
        <strain evidence="3">cv. AL8/78</strain>
    </source>
</reference>
<dbReference type="AlphaFoldDB" id="A0A453B555"/>
<evidence type="ECO:0000313" key="2">
    <source>
        <dbReference type="EnsemblPlants" id="AET2Gv20365000.10"/>
    </source>
</evidence>
<feature type="region of interest" description="Disordered" evidence="1">
    <location>
        <begin position="1"/>
        <end position="79"/>
    </location>
</feature>
<reference evidence="2" key="4">
    <citation type="submission" date="2019-03" db="UniProtKB">
        <authorList>
            <consortium name="EnsemblPlants"/>
        </authorList>
    </citation>
    <scope>IDENTIFICATION</scope>
</reference>
<protein>
    <submittedName>
        <fullName evidence="2">Uncharacterized protein</fullName>
    </submittedName>
</protein>
<keyword evidence="3" id="KW-1185">Reference proteome</keyword>
<reference evidence="2" key="3">
    <citation type="journal article" date="2017" name="Nature">
        <title>Genome sequence of the progenitor of the wheat D genome Aegilops tauschii.</title>
        <authorList>
            <person name="Luo M.C."/>
            <person name="Gu Y.Q."/>
            <person name="Puiu D."/>
            <person name="Wang H."/>
            <person name="Twardziok S.O."/>
            <person name="Deal K.R."/>
            <person name="Huo N."/>
            <person name="Zhu T."/>
            <person name="Wang L."/>
            <person name="Wang Y."/>
            <person name="McGuire P.E."/>
            <person name="Liu S."/>
            <person name="Long H."/>
            <person name="Ramasamy R.K."/>
            <person name="Rodriguez J.C."/>
            <person name="Van S.L."/>
            <person name="Yuan L."/>
            <person name="Wang Z."/>
            <person name="Xia Z."/>
            <person name="Xiao L."/>
            <person name="Anderson O.D."/>
            <person name="Ouyang S."/>
            <person name="Liang Y."/>
            <person name="Zimin A.V."/>
            <person name="Pertea G."/>
            <person name="Qi P."/>
            <person name="Bennetzen J.L."/>
            <person name="Dai X."/>
            <person name="Dawson M.W."/>
            <person name="Muller H.G."/>
            <person name="Kugler K."/>
            <person name="Rivarola-Duarte L."/>
            <person name="Spannagl M."/>
            <person name="Mayer K.F.X."/>
            <person name="Lu F.H."/>
            <person name="Bevan M.W."/>
            <person name="Leroy P."/>
            <person name="Li P."/>
            <person name="You F.M."/>
            <person name="Sun Q."/>
            <person name="Liu Z."/>
            <person name="Lyons E."/>
            <person name="Wicker T."/>
            <person name="Salzberg S.L."/>
            <person name="Devos K.M."/>
            <person name="Dvorak J."/>
        </authorList>
    </citation>
    <scope>NUCLEOTIDE SEQUENCE [LARGE SCALE GENOMIC DNA]</scope>
    <source>
        <strain evidence="2">cv. AL8/78</strain>
    </source>
</reference>
<reference evidence="2" key="5">
    <citation type="journal article" date="2021" name="G3 (Bethesda)">
        <title>Aegilops tauschii genome assembly Aet v5.0 features greater sequence contiguity and improved annotation.</title>
        <authorList>
            <person name="Wang L."/>
            <person name="Zhu T."/>
            <person name="Rodriguez J.C."/>
            <person name="Deal K.R."/>
            <person name="Dubcovsky J."/>
            <person name="McGuire P.E."/>
            <person name="Lux T."/>
            <person name="Spannagl M."/>
            <person name="Mayer K.F.X."/>
            <person name="Baldrich P."/>
            <person name="Meyers B.C."/>
            <person name="Huo N."/>
            <person name="Gu Y.Q."/>
            <person name="Zhou H."/>
            <person name="Devos K.M."/>
            <person name="Bennetzen J.L."/>
            <person name="Unver T."/>
            <person name="Budak H."/>
            <person name="Gulick P.J."/>
            <person name="Galiba G."/>
            <person name="Kalapos B."/>
            <person name="Nelson D.R."/>
            <person name="Li P."/>
            <person name="You F.M."/>
            <person name="Luo M.C."/>
            <person name="Dvorak J."/>
        </authorList>
    </citation>
    <scope>NUCLEOTIDE SEQUENCE [LARGE SCALE GENOMIC DNA]</scope>
    <source>
        <strain evidence="2">cv. AL8/78</strain>
    </source>
</reference>
<name>A0A453B555_AEGTS</name>
<feature type="compositionally biased region" description="Polar residues" evidence="1">
    <location>
        <begin position="11"/>
        <end position="34"/>
    </location>
</feature>
<dbReference type="Gramene" id="AET2Gv20365000.10">
    <property type="protein sequence ID" value="AET2Gv20365000.10"/>
    <property type="gene ID" value="AET2Gv20365000"/>
</dbReference>
<accession>A0A453B555</accession>
<dbReference type="EnsemblPlants" id="AET2Gv20365000.10">
    <property type="protein sequence ID" value="AET2Gv20365000.10"/>
    <property type="gene ID" value="AET2Gv20365000"/>
</dbReference>
<evidence type="ECO:0000313" key="3">
    <source>
        <dbReference type="Proteomes" id="UP000015105"/>
    </source>
</evidence>